<organism evidence="1 2">
    <name type="scientific">Melia azedarach</name>
    <name type="common">Chinaberry tree</name>
    <dbReference type="NCBI Taxonomy" id="155640"/>
    <lineage>
        <taxon>Eukaryota</taxon>
        <taxon>Viridiplantae</taxon>
        <taxon>Streptophyta</taxon>
        <taxon>Embryophyta</taxon>
        <taxon>Tracheophyta</taxon>
        <taxon>Spermatophyta</taxon>
        <taxon>Magnoliopsida</taxon>
        <taxon>eudicotyledons</taxon>
        <taxon>Gunneridae</taxon>
        <taxon>Pentapetalae</taxon>
        <taxon>rosids</taxon>
        <taxon>malvids</taxon>
        <taxon>Sapindales</taxon>
        <taxon>Meliaceae</taxon>
        <taxon>Melia</taxon>
    </lineage>
</organism>
<protein>
    <submittedName>
        <fullName evidence="1">Protein JASON-like</fullName>
    </submittedName>
</protein>
<reference evidence="1 2" key="1">
    <citation type="journal article" date="2023" name="Science">
        <title>Complex scaffold remodeling in plant triterpene biosynthesis.</title>
        <authorList>
            <person name="De La Pena R."/>
            <person name="Hodgson H."/>
            <person name="Liu J.C."/>
            <person name="Stephenson M.J."/>
            <person name="Martin A.C."/>
            <person name="Owen C."/>
            <person name="Harkess A."/>
            <person name="Leebens-Mack J."/>
            <person name="Jimenez L.E."/>
            <person name="Osbourn A."/>
            <person name="Sattely E.S."/>
        </authorList>
    </citation>
    <scope>NUCLEOTIDE SEQUENCE [LARGE SCALE GENOMIC DNA]</scope>
    <source>
        <strain evidence="2">cv. JPN11</strain>
        <tissue evidence="1">Leaf</tissue>
    </source>
</reference>
<evidence type="ECO:0000313" key="2">
    <source>
        <dbReference type="Proteomes" id="UP001164539"/>
    </source>
</evidence>
<comment type="caution">
    <text evidence="1">The sequence shown here is derived from an EMBL/GenBank/DDBJ whole genome shotgun (WGS) entry which is preliminary data.</text>
</comment>
<dbReference type="Proteomes" id="UP001164539">
    <property type="component" value="Chromosome 4"/>
</dbReference>
<name>A0ACC1YD08_MELAZ</name>
<proteinExistence type="predicted"/>
<gene>
    <name evidence="1" type="ORF">OWV82_008623</name>
</gene>
<accession>A0ACC1YD08</accession>
<evidence type="ECO:0000313" key="1">
    <source>
        <dbReference type="EMBL" id="KAJ4720869.1"/>
    </source>
</evidence>
<keyword evidence="2" id="KW-1185">Reference proteome</keyword>
<sequence length="472" mass="52271">MVCFFACFGACKHRKRRLLVNATRPEDRGNEVTEALQLVESTRQEVTDTGKPVADSKCAILSVLEKIEEPSSCNTKKKVAFDLNVKAQEEEVIDNLVESNEKKEGNDLVENNDKKECEDDLVKINEEKEGDDLMKSNENINIESEKEEKTPRAAKPVSDANAVTANVISYVANHRYQNCAATEDDEDLDLEGSGLNHDIGYDDVGCDGQMLVQEESSESLFSLSIESRKQVCEVELGEKEVNSPMPKCGGGANKEVEEIGFNGNARDRSQYVHSVLNPVENLTQWKAVKGRAIPPSKYQEKENVNLMQDLDMPICPEPSFKVSKLNSNNKKVMDGETAVETSLSSWLVESETTPMSKASTVSVGNSPPESANSPRNHGDKLILRALTAKEVNQLSTSASVVPPRGSRRCRSPKEPGVGTVGCYWTHIGKIIDSDSGSSSQGMPKTRSIYNEDEKIKWHSTQLQARFECWEEF</sequence>
<dbReference type="EMBL" id="CM051397">
    <property type="protein sequence ID" value="KAJ4720869.1"/>
    <property type="molecule type" value="Genomic_DNA"/>
</dbReference>